<dbReference type="SUPFAM" id="SSF56601">
    <property type="entry name" value="beta-lactamase/transpeptidase-like"/>
    <property type="match status" value="1"/>
</dbReference>
<accession>A0ABW4BZA2</accession>
<protein>
    <submittedName>
        <fullName evidence="3">Serine hydrolase</fullName>
    </submittedName>
</protein>
<organism evidence="3 4">
    <name type="scientific">Lactiplantibacillus songbeiensis</name>
    <dbReference type="NCBI Taxonomy" id="2559920"/>
    <lineage>
        <taxon>Bacteria</taxon>
        <taxon>Bacillati</taxon>
        <taxon>Bacillota</taxon>
        <taxon>Bacilli</taxon>
        <taxon>Lactobacillales</taxon>
        <taxon>Lactobacillaceae</taxon>
        <taxon>Lactiplantibacillus</taxon>
    </lineage>
</organism>
<dbReference type="Proteomes" id="UP001597188">
    <property type="component" value="Unassembled WGS sequence"/>
</dbReference>
<evidence type="ECO:0000256" key="1">
    <source>
        <dbReference type="SAM" id="SignalP"/>
    </source>
</evidence>
<gene>
    <name evidence="3" type="ORF">ACFQ5L_02860</name>
</gene>
<dbReference type="Gene3D" id="3.40.710.10">
    <property type="entry name" value="DD-peptidase/beta-lactamase superfamily"/>
    <property type="match status" value="1"/>
</dbReference>
<dbReference type="Pfam" id="PF13354">
    <property type="entry name" value="Beta-lactamase2"/>
    <property type="match status" value="1"/>
</dbReference>
<dbReference type="GO" id="GO:0016787">
    <property type="term" value="F:hydrolase activity"/>
    <property type="evidence" value="ECO:0007669"/>
    <property type="project" value="UniProtKB-KW"/>
</dbReference>
<proteinExistence type="predicted"/>
<comment type="caution">
    <text evidence="3">The sequence shown here is derived from an EMBL/GenBank/DDBJ whole genome shotgun (WGS) entry which is preliminary data.</text>
</comment>
<evidence type="ECO:0000313" key="4">
    <source>
        <dbReference type="Proteomes" id="UP001597188"/>
    </source>
</evidence>
<dbReference type="InterPro" id="IPR012338">
    <property type="entry name" value="Beta-lactam/transpept-like"/>
</dbReference>
<keyword evidence="1" id="KW-0732">Signal</keyword>
<evidence type="ECO:0000313" key="3">
    <source>
        <dbReference type="EMBL" id="MFD1419898.1"/>
    </source>
</evidence>
<keyword evidence="3" id="KW-0378">Hydrolase</keyword>
<name>A0ABW4BZA2_9LACO</name>
<feature type="chain" id="PRO_5045339782" evidence="1">
    <location>
        <begin position="22"/>
        <end position="474"/>
    </location>
</feature>
<feature type="domain" description="Beta-lactamase class A catalytic" evidence="2">
    <location>
        <begin position="312"/>
        <end position="445"/>
    </location>
</feature>
<feature type="signal peptide" evidence="1">
    <location>
        <begin position="1"/>
        <end position="21"/>
    </location>
</feature>
<sequence>MMKRQLIAGMIGIIGGLTVLSAPLTSQAVASSGSAVTTRTATVPLTPKPYYSVGTGHGYRLIDQDQHVQLTATHDLKTTSKTTWMVSAQTDVLVAGTTARYYRATNAKDGGQTWIAADHLKPGRHYQADTIKVKRAKNYIKAKKGRLFQMTGPTTALQLVNSQPLSAKQTYRATKQRYFYRHGTKYLYFYVTTKKGVRGWVWHRYLKAGTYYDVAKQQAAIKKKLQTYLNSVTKQRTTAVAFYNLTPKKDSPAAKAKQAAVYQAGKLAVSAHGSQVTVSASTYKLYIAAYLMHLKQQHRFSWTKANTAGIQRMIVQSANDYPVSILRRYGRTNINHWLASQGYYGGVFSANHDSVTTANSLMRVLRDLATGKRAFKNATDRARILNLMGQQIYRKGIPTGADRANAGTTVQDKVGFLADYGQNYNGDAGIVTLPNGQRYILVVLTWRQYGGNSASFVDFPKIAKITEKVQQIVY</sequence>
<reference evidence="4" key="1">
    <citation type="journal article" date="2019" name="Int. J. Syst. Evol. Microbiol.">
        <title>The Global Catalogue of Microorganisms (GCM) 10K type strain sequencing project: providing services to taxonomists for standard genome sequencing and annotation.</title>
        <authorList>
            <consortium name="The Broad Institute Genomics Platform"/>
            <consortium name="The Broad Institute Genome Sequencing Center for Infectious Disease"/>
            <person name="Wu L."/>
            <person name="Ma J."/>
        </authorList>
    </citation>
    <scope>NUCLEOTIDE SEQUENCE [LARGE SCALE GENOMIC DNA]</scope>
    <source>
        <strain evidence="4">CCM 8931</strain>
    </source>
</reference>
<keyword evidence="4" id="KW-1185">Reference proteome</keyword>
<dbReference type="EMBL" id="JBHTOJ010000008">
    <property type="protein sequence ID" value="MFD1419898.1"/>
    <property type="molecule type" value="Genomic_DNA"/>
</dbReference>
<dbReference type="InterPro" id="IPR045155">
    <property type="entry name" value="Beta-lactam_cat"/>
</dbReference>
<dbReference type="RefSeq" id="WP_137635324.1">
    <property type="nucleotide sequence ID" value="NZ_BJDL01000020.1"/>
</dbReference>
<evidence type="ECO:0000259" key="2">
    <source>
        <dbReference type="Pfam" id="PF13354"/>
    </source>
</evidence>